<accession>A0AA49A5C1</accession>
<feature type="region of interest" description="Disordered" evidence="1">
    <location>
        <begin position="207"/>
        <end position="233"/>
    </location>
</feature>
<protein>
    <recommendedName>
        <fullName evidence="2">MoxR-vWA-beta-propeller ternary system domain-containing protein</fullName>
    </recommendedName>
</protein>
<evidence type="ECO:0000313" key="3">
    <source>
        <dbReference type="EMBL" id="QPI47448.1"/>
    </source>
</evidence>
<sequence length="903" mass="96996">MHLEIRQPLFSGRREVRALWFDLALLGETEARRRVLAHWQAGSQLFQACGGFLLAWPAPRWQHVDALDALALCQVGAALSSAPLSDAELAALPAGAYWLVRAGVAQAAVPDARVDPAPWLALGSVALRVPLAPPPAPAAQAVAQPMSLQEVLGAAMPERSAESIAFRREFAMPAKGKRDGGGAAMAAAALAGAVLGLLARWFGPKPAAGGSGAGQPRPAKGGSGAGKPRPATPGPLARLLSDWALRMASLTRLSDLLGWRQADYLQKMLDMFAKGDLAQALRHAVPIDAIGGGSARPALGRPRPRTSLTISAPSPAAPAISLDSGLSEQLRATYRRSFEQLDREGRIDEAVYVLAELLQCGLEAVTYLEKKERYLQAAQLAATVELAPAVAVRLWVLAGDIERAVQVARLHNDFDAAVRLLESRNSEHAAPLRRHWAEYLAARGDLAEAIDAIWPLPQHHALALAWLVQAERSGGALGMQALARKLALMPGTLRSSAAAIDMVLGAPGVDGVQLRARLAVALLGTTPVSASSRRVAAALLRKVLPERMEGLSRIDKKSLVHLAELAGNAVLSADLPPFSTRFDIDLTPLNNRREQLALRLADRGLMPIQHARALPDGQYLLALGEGGVVRIGRDGRQLAHYPVPAGHLVMSHNGKRALALVKRDRKYRVSRLDLISGSVSDWLTLELQHWSGEYDGVSWNVAMERRLAVIDTTVQDQRIVWQVADLPGAIHAYADRAGALTILLRVADGLEQWSYELPGRQLRQRDWWSDIACSDQTWIANTWVLPGPSGAAPYVVTIDRALGKILVRQHGAPALPPVALGLNAPRKVLIDGPWLVLVSEEDNSMCCRVVSLNDGVVRARIVLPHHSTAGFSFRNGRLLMFDQAGRLVDLDCGTGVASTLCLS</sequence>
<reference evidence="3 4" key="1">
    <citation type="submission" date="2020-11" db="EMBL/GenBank/DDBJ databases">
        <authorList>
            <person name="Sun Q."/>
        </authorList>
    </citation>
    <scope>NUCLEOTIDE SEQUENCE [LARGE SCALE GENOMIC DNA]</scope>
    <source>
        <strain evidence="3 4">P8398</strain>
    </source>
</reference>
<evidence type="ECO:0000256" key="1">
    <source>
        <dbReference type="SAM" id="MobiDB-lite"/>
    </source>
</evidence>
<dbReference type="Proteomes" id="UP000662888">
    <property type="component" value="Chromosome"/>
</dbReference>
<dbReference type="Pfam" id="PF19922">
    <property type="entry name" value="bpX6"/>
    <property type="match status" value="1"/>
</dbReference>
<feature type="domain" description="MoxR-vWA-beta-propeller ternary system" evidence="2">
    <location>
        <begin position="5"/>
        <end position="168"/>
    </location>
</feature>
<feature type="compositionally biased region" description="Low complexity" evidence="1">
    <location>
        <begin position="207"/>
        <end position="219"/>
    </location>
</feature>
<keyword evidence="4" id="KW-1185">Reference proteome</keyword>
<evidence type="ECO:0000313" key="4">
    <source>
        <dbReference type="Proteomes" id="UP000662888"/>
    </source>
</evidence>
<name>A0AA49A5C1_9BURK</name>
<organism evidence="3 4">
    <name type="scientific">Massilia antarctica</name>
    <dbReference type="NCBI Taxonomy" id="2765360"/>
    <lineage>
        <taxon>Bacteria</taxon>
        <taxon>Pseudomonadati</taxon>
        <taxon>Pseudomonadota</taxon>
        <taxon>Betaproteobacteria</taxon>
        <taxon>Burkholderiales</taxon>
        <taxon>Oxalobacteraceae</taxon>
        <taxon>Telluria group</taxon>
        <taxon>Massilia</taxon>
    </lineage>
</organism>
<dbReference type="RefSeq" id="WP_206087155.1">
    <property type="nucleotide sequence ID" value="NZ_CP065053.1"/>
</dbReference>
<dbReference type="InterPro" id="IPR045547">
    <property type="entry name" value="bpX6"/>
</dbReference>
<dbReference type="InterPro" id="IPR011044">
    <property type="entry name" value="Quino_amine_DH_bsu"/>
</dbReference>
<dbReference type="SUPFAM" id="SSF50969">
    <property type="entry name" value="YVTN repeat-like/Quinoprotein amine dehydrogenase"/>
    <property type="match status" value="1"/>
</dbReference>
<proteinExistence type="predicted"/>
<gene>
    <name evidence="3" type="ORF">IV454_17700</name>
</gene>
<dbReference type="EMBL" id="CP065053">
    <property type="protein sequence ID" value="QPI47448.1"/>
    <property type="molecule type" value="Genomic_DNA"/>
</dbReference>
<evidence type="ECO:0000259" key="2">
    <source>
        <dbReference type="Pfam" id="PF19922"/>
    </source>
</evidence>